<dbReference type="RefSeq" id="WP_258568139.1">
    <property type="nucleotide sequence ID" value="NZ_CP092900.1"/>
</dbReference>
<dbReference type="InterPro" id="IPR036249">
    <property type="entry name" value="Thioredoxin-like_sf"/>
</dbReference>
<dbReference type="InterPro" id="IPR050983">
    <property type="entry name" value="GST_Omega/HSP26"/>
</dbReference>
<dbReference type="PROSITE" id="PS51354">
    <property type="entry name" value="GLUTAREDOXIN_2"/>
    <property type="match status" value="1"/>
</dbReference>
<dbReference type="PANTHER" id="PTHR43968:SF6">
    <property type="entry name" value="GLUTATHIONE S-TRANSFERASE OMEGA"/>
    <property type="match status" value="1"/>
</dbReference>
<evidence type="ECO:0000313" key="3">
    <source>
        <dbReference type="EMBL" id="UTC24356.1"/>
    </source>
</evidence>
<dbReference type="Pfam" id="PF00043">
    <property type="entry name" value="GST_C"/>
    <property type="match status" value="1"/>
</dbReference>
<evidence type="ECO:0000259" key="1">
    <source>
        <dbReference type="PROSITE" id="PS50404"/>
    </source>
</evidence>
<feature type="domain" description="GST C-terminal" evidence="2">
    <location>
        <begin position="82"/>
        <end position="201"/>
    </location>
</feature>
<dbReference type="InterPro" id="IPR040079">
    <property type="entry name" value="Glutathione_S-Trfase"/>
</dbReference>
<dbReference type="SUPFAM" id="SSF47616">
    <property type="entry name" value="GST C-terminal domain-like"/>
    <property type="match status" value="1"/>
</dbReference>
<dbReference type="Pfam" id="PF13417">
    <property type="entry name" value="GST_N_3"/>
    <property type="match status" value="1"/>
</dbReference>
<dbReference type="PROSITE" id="PS50404">
    <property type="entry name" value="GST_NTER"/>
    <property type="match status" value="1"/>
</dbReference>
<dbReference type="SFLD" id="SFLDG00358">
    <property type="entry name" value="Main_(cytGST)"/>
    <property type="match status" value="1"/>
</dbReference>
<dbReference type="PANTHER" id="PTHR43968">
    <property type="match status" value="1"/>
</dbReference>
<evidence type="ECO:0000313" key="4">
    <source>
        <dbReference type="Proteomes" id="UP001055955"/>
    </source>
</evidence>
<keyword evidence="4" id="KW-1185">Reference proteome</keyword>
<name>A0ABY5DKK2_9GAMM</name>
<feature type="domain" description="GST N-terminal" evidence="1">
    <location>
        <begin position="1"/>
        <end position="77"/>
    </location>
</feature>
<dbReference type="InterPro" id="IPR004045">
    <property type="entry name" value="Glutathione_S-Trfase_N"/>
</dbReference>
<sequence>MILYSHPDCIYSHRVRMVLCEKAVTSKVILVDPEQPSEEFLQINPYGTLPTLVDRDLVLNHSSIIMEYLDERFPHPPLLPVYPISKAKSRLMMNRIETDWYSLVKQLEDNPDNEAARKKIRGSLLKLEPIFSEMDYFVSTEFSLVDCSIVPVLWRMPRYGIEIPKEAVSIHEYCKRVFSRNSFQASLTDQECTIREDDEID</sequence>
<dbReference type="InterPro" id="IPR004046">
    <property type="entry name" value="GST_C"/>
</dbReference>
<organism evidence="3 4">
    <name type="scientific">Candidatus Comchoanobacter bicostacola</name>
    <dbReference type="NCBI Taxonomy" id="2919598"/>
    <lineage>
        <taxon>Bacteria</taxon>
        <taxon>Pseudomonadati</taxon>
        <taxon>Pseudomonadota</taxon>
        <taxon>Gammaproteobacteria</taxon>
        <taxon>Candidatus Comchoanobacterales</taxon>
        <taxon>Candidatus Comchoanobacteraceae</taxon>
        <taxon>Candidatus Comchoanobacter</taxon>
    </lineage>
</organism>
<evidence type="ECO:0000259" key="2">
    <source>
        <dbReference type="PROSITE" id="PS50405"/>
    </source>
</evidence>
<gene>
    <name evidence="3" type="ORF">MMH89_03875</name>
</gene>
<dbReference type="Gene3D" id="1.20.1050.10">
    <property type="match status" value="1"/>
</dbReference>
<dbReference type="Gene3D" id="3.40.30.10">
    <property type="entry name" value="Glutaredoxin"/>
    <property type="match status" value="1"/>
</dbReference>
<reference evidence="3 4" key="1">
    <citation type="journal article" date="2022" name="Nat. Microbiol.">
        <title>The microbiome of a bacterivorous marine choanoflagellate contains a resource-demanding obligate bacterial associate.</title>
        <authorList>
            <person name="Needham D.M."/>
            <person name="Poirier C."/>
            <person name="Bachy C."/>
            <person name="George E.E."/>
            <person name="Wilken S."/>
            <person name="Yung C.C.M."/>
            <person name="Limardo A.J."/>
            <person name="Morando M."/>
            <person name="Sudek L."/>
            <person name="Malmstrom R.R."/>
            <person name="Keeling P.J."/>
            <person name="Santoro A.E."/>
            <person name="Worden A.Z."/>
        </authorList>
    </citation>
    <scope>NUCLEOTIDE SEQUENCE [LARGE SCALE GENOMIC DNA]</scope>
    <source>
        <strain evidence="3 4">Comchoano-1</strain>
    </source>
</reference>
<dbReference type="PROSITE" id="PS50405">
    <property type="entry name" value="GST_CTER"/>
    <property type="match status" value="1"/>
</dbReference>
<dbReference type="SUPFAM" id="SSF52833">
    <property type="entry name" value="Thioredoxin-like"/>
    <property type="match status" value="1"/>
</dbReference>
<dbReference type="InterPro" id="IPR036282">
    <property type="entry name" value="Glutathione-S-Trfase_C_sf"/>
</dbReference>
<dbReference type="Proteomes" id="UP001055955">
    <property type="component" value="Chromosome"/>
</dbReference>
<accession>A0ABY5DKK2</accession>
<dbReference type="EMBL" id="CP092900">
    <property type="protein sequence ID" value="UTC24356.1"/>
    <property type="molecule type" value="Genomic_DNA"/>
</dbReference>
<proteinExistence type="predicted"/>
<dbReference type="SFLD" id="SFLDS00019">
    <property type="entry name" value="Glutathione_Transferase_(cytos"/>
    <property type="match status" value="1"/>
</dbReference>
<dbReference type="InterPro" id="IPR010987">
    <property type="entry name" value="Glutathione-S-Trfase_C-like"/>
</dbReference>
<protein>
    <submittedName>
        <fullName evidence="3">Glutathione S-transferase N-terminal domain-containing protein</fullName>
    </submittedName>
</protein>